<comment type="caution">
    <text evidence="1">The sequence shown here is derived from an EMBL/GenBank/DDBJ whole genome shotgun (WGS) entry which is preliminary data.</text>
</comment>
<reference evidence="1" key="1">
    <citation type="submission" date="2022-08" db="EMBL/GenBank/DDBJ databases">
        <authorList>
            <person name="Gutierrez-Valencia J."/>
        </authorList>
    </citation>
    <scope>NUCLEOTIDE SEQUENCE</scope>
</reference>
<organism evidence="1 2">
    <name type="scientific">Linum tenue</name>
    <dbReference type="NCBI Taxonomy" id="586396"/>
    <lineage>
        <taxon>Eukaryota</taxon>
        <taxon>Viridiplantae</taxon>
        <taxon>Streptophyta</taxon>
        <taxon>Embryophyta</taxon>
        <taxon>Tracheophyta</taxon>
        <taxon>Spermatophyta</taxon>
        <taxon>Magnoliopsida</taxon>
        <taxon>eudicotyledons</taxon>
        <taxon>Gunneridae</taxon>
        <taxon>Pentapetalae</taxon>
        <taxon>rosids</taxon>
        <taxon>fabids</taxon>
        <taxon>Malpighiales</taxon>
        <taxon>Linaceae</taxon>
        <taxon>Linum</taxon>
    </lineage>
</organism>
<name>A0AAV0P5M2_9ROSI</name>
<dbReference type="EMBL" id="CAMGYJ010000008">
    <property type="protein sequence ID" value="CAI0465641.1"/>
    <property type="molecule type" value="Genomic_DNA"/>
</dbReference>
<evidence type="ECO:0000313" key="1">
    <source>
        <dbReference type="EMBL" id="CAI0465641.1"/>
    </source>
</evidence>
<gene>
    <name evidence="1" type="ORF">LITE_LOCUS36699</name>
</gene>
<keyword evidence="2" id="KW-1185">Reference proteome</keyword>
<dbReference type="Proteomes" id="UP001154282">
    <property type="component" value="Unassembled WGS sequence"/>
</dbReference>
<protein>
    <submittedName>
        <fullName evidence="1">Uncharacterized protein</fullName>
    </submittedName>
</protein>
<evidence type="ECO:0000313" key="2">
    <source>
        <dbReference type="Proteomes" id="UP001154282"/>
    </source>
</evidence>
<dbReference type="AlphaFoldDB" id="A0AAV0P5M2"/>
<proteinExistence type="predicted"/>
<accession>A0AAV0P5M2</accession>
<sequence>MKDFRWRRGRCDGEEKAAKKGRYRRTAAKDGGERLMMSIVRIARMMDSWCVVAARCAACER</sequence>